<evidence type="ECO:0000313" key="2">
    <source>
        <dbReference type="Proteomes" id="UP001151699"/>
    </source>
</evidence>
<evidence type="ECO:0000313" key="1">
    <source>
        <dbReference type="EMBL" id="KAJ6646558.1"/>
    </source>
</evidence>
<reference evidence="1" key="1">
    <citation type="submission" date="2022-07" db="EMBL/GenBank/DDBJ databases">
        <authorList>
            <person name="Trinca V."/>
            <person name="Uliana J.V.C."/>
            <person name="Torres T.T."/>
            <person name="Ward R.J."/>
            <person name="Monesi N."/>
        </authorList>
    </citation>
    <scope>NUCLEOTIDE SEQUENCE</scope>
    <source>
        <strain evidence="1">HSMRA1968</strain>
        <tissue evidence="1">Whole embryos</tissue>
    </source>
</reference>
<proteinExistence type="predicted"/>
<dbReference type="EMBL" id="WJQU01000001">
    <property type="protein sequence ID" value="KAJ6646558.1"/>
    <property type="molecule type" value="Genomic_DNA"/>
</dbReference>
<name>A0A9Q0NAJ8_9DIPT</name>
<accession>A0A9Q0NAJ8</accession>
<protein>
    <submittedName>
        <fullName evidence="1">Uncharacterized protein</fullName>
    </submittedName>
</protein>
<organism evidence="1 2">
    <name type="scientific">Pseudolycoriella hygida</name>
    <dbReference type="NCBI Taxonomy" id="35572"/>
    <lineage>
        <taxon>Eukaryota</taxon>
        <taxon>Metazoa</taxon>
        <taxon>Ecdysozoa</taxon>
        <taxon>Arthropoda</taxon>
        <taxon>Hexapoda</taxon>
        <taxon>Insecta</taxon>
        <taxon>Pterygota</taxon>
        <taxon>Neoptera</taxon>
        <taxon>Endopterygota</taxon>
        <taxon>Diptera</taxon>
        <taxon>Nematocera</taxon>
        <taxon>Sciaroidea</taxon>
        <taxon>Sciaridae</taxon>
        <taxon>Pseudolycoriella</taxon>
    </lineage>
</organism>
<comment type="caution">
    <text evidence="1">The sequence shown here is derived from an EMBL/GenBank/DDBJ whole genome shotgun (WGS) entry which is preliminary data.</text>
</comment>
<dbReference type="AlphaFoldDB" id="A0A9Q0NAJ8"/>
<dbReference type="Proteomes" id="UP001151699">
    <property type="component" value="Chromosome A"/>
</dbReference>
<keyword evidence="2" id="KW-1185">Reference proteome</keyword>
<gene>
    <name evidence="1" type="ORF">Bhyg_01771</name>
</gene>
<sequence>MDSKKLADRRPRRFSLFLRNKLFYVEKSTDVLRRLCLIQVNETKILGTTEKEMLKQLCSIQTRYTPQSTRMHKTIIIVQQKIDDDELCDDEQKQNKTNERGVGEFNIERMRIDNFKHPKACGIV</sequence>